<reference evidence="2 3" key="1">
    <citation type="journal article" date="2011" name="J. Bacteriol.">
        <title>Draft genome sequence of the marine bacterium Streptomyces griseoaurantiacus M045, which produces novel manumycin-type antibiotics with a pABA core component.</title>
        <authorList>
            <person name="Li F."/>
            <person name="Jiang P."/>
            <person name="Zheng H."/>
            <person name="Wang S."/>
            <person name="Zhao G."/>
            <person name="Qin S."/>
            <person name="Liu Z."/>
        </authorList>
    </citation>
    <scope>NUCLEOTIDE SEQUENCE [LARGE SCALE GENOMIC DNA]</scope>
    <source>
        <strain evidence="2 3">M045</strain>
    </source>
</reference>
<evidence type="ECO:0000313" key="2">
    <source>
        <dbReference type="EMBL" id="EGG47891.1"/>
    </source>
</evidence>
<accession>F3NF08</accession>
<evidence type="ECO:0000256" key="1">
    <source>
        <dbReference type="SAM" id="MobiDB-lite"/>
    </source>
</evidence>
<proteinExistence type="predicted"/>
<feature type="compositionally biased region" description="Polar residues" evidence="1">
    <location>
        <begin position="35"/>
        <end position="46"/>
    </location>
</feature>
<comment type="caution">
    <text evidence="2">The sequence shown here is derived from an EMBL/GenBank/DDBJ whole genome shotgun (WGS) entry which is preliminary data.</text>
</comment>
<name>F3NF08_9ACTN</name>
<feature type="region of interest" description="Disordered" evidence="1">
    <location>
        <begin position="1"/>
        <end position="46"/>
    </location>
</feature>
<sequence>MTTRCAPAPHYSGSEHPEPVLRGPERHGVRGGQRCTDQTPRSAGSP</sequence>
<feature type="compositionally biased region" description="Basic and acidic residues" evidence="1">
    <location>
        <begin position="13"/>
        <end position="28"/>
    </location>
</feature>
<protein>
    <submittedName>
        <fullName evidence="2">Uncharacterized protein</fullName>
    </submittedName>
</protein>
<keyword evidence="3" id="KW-1185">Reference proteome</keyword>
<dbReference type="Proteomes" id="UP000003022">
    <property type="component" value="Unassembled WGS sequence"/>
</dbReference>
<gene>
    <name evidence="2" type="ORF">SGM_1722</name>
</gene>
<dbReference type="AlphaFoldDB" id="F3NF08"/>
<organism evidence="2 3">
    <name type="scientific">Streptomyces griseoaurantiacus M045</name>
    <dbReference type="NCBI Taxonomy" id="996637"/>
    <lineage>
        <taxon>Bacteria</taxon>
        <taxon>Bacillati</taxon>
        <taxon>Actinomycetota</taxon>
        <taxon>Actinomycetes</taxon>
        <taxon>Kitasatosporales</taxon>
        <taxon>Streptomycetaceae</taxon>
        <taxon>Streptomyces</taxon>
        <taxon>Streptomyces aurantiacus group</taxon>
    </lineage>
</organism>
<evidence type="ECO:0000313" key="3">
    <source>
        <dbReference type="Proteomes" id="UP000003022"/>
    </source>
</evidence>
<dbReference type="EMBL" id="AEYX01000028">
    <property type="protein sequence ID" value="EGG47891.1"/>
    <property type="molecule type" value="Genomic_DNA"/>
</dbReference>